<feature type="compositionally biased region" description="Basic residues" evidence="1">
    <location>
        <begin position="11"/>
        <end position="22"/>
    </location>
</feature>
<evidence type="ECO:0000313" key="3">
    <source>
        <dbReference type="Proteomes" id="UP001154282"/>
    </source>
</evidence>
<dbReference type="EMBL" id="CAMGYJ010000002">
    <property type="protein sequence ID" value="CAI0379948.1"/>
    <property type="molecule type" value="Genomic_DNA"/>
</dbReference>
<dbReference type="Proteomes" id="UP001154282">
    <property type="component" value="Unassembled WGS sequence"/>
</dbReference>
<accession>A0AAV0H4N1</accession>
<comment type="caution">
    <text evidence="2">The sequence shown here is derived from an EMBL/GenBank/DDBJ whole genome shotgun (WGS) entry which is preliminary data.</text>
</comment>
<feature type="compositionally biased region" description="Basic and acidic residues" evidence="1">
    <location>
        <begin position="23"/>
        <end position="33"/>
    </location>
</feature>
<name>A0AAV0H4N1_9ROSI</name>
<feature type="region of interest" description="Disordered" evidence="1">
    <location>
        <begin position="1"/>
        <end position="100"/>
    </location>
</feature>
<keyword evidence="3" id="KW-1185">Reference proteome</keyword>
<evidence type="ECO:0000313" key="2">
    <source>
        <dbReference type="EMBL" id="CAI0379948.1"/>
    </source>
</evidence>
<proteinExistence type="predicted"/>
<protein>
    <submittedName>
        <fullName evidence="2">Uncharacterized protein</fullName>
    </submittedName>
</protein>
<evidence type="ECO:0000256" key="1">
    <source>
        <dbReference type="SAM" id="MobiDB-lite"/>
    </source>
</evidence>
<gene>
    <name evidence="2" type="ORF">LITE_LOCUS2466</name>
</gene>
<sequence length="100" mass="10450">MMIGGSSHCPTCKRRKKARKIKDRLSKLPDHLLRRILSSVDPNSPSKLAFSPGGGDPSGKASPPSIWTPNPSTILAIASTSSSPKSSPAATTPPQSMKSA</sequence>
<dbReference type="AlphaFoldDB" id="A0AAV0H4N1"/>
<organism evidence="2 3">
    <name type="scientific">Linum tenue</name>
    <dbReference type="NCBI Taxonomy" id="586396"/>
    <lineage>
        <taxon>Eukaryota</taxon>
        <taxon>Viridiplantae</taxon>
        <taxon>Streptophyta</taxon>
        <taxon>Embryophyta</taxon>
        <taxon>Tracheophyta</taxon>
        <taxon>Spermatophyta</taxon>
        <taxon>Magnoliopsida</taxon>
        <taxon>eudicotyledons</taxon>
        <taxon>Gunneridae</taxon>
        <taxon>Pentapetalae</taxon>
        <taxon>rosids</taxon>
        <taxon>fabids</taxon>
        <taxon>Malpighiales</taxon>
        <taxon>Linaceae</taxon>
        <taxon>Linum</taxon>
    </lineage>
</organism>
<feature type="compositionally biased region" description="Low complexity" evidence="1">
    <location>
        <begin position="71"/>
        <end position="100"/>
    </location>
</feature>
<reference evidence="2" key="1">
    <citation type="submission" date="2022-08" db="EMBL/GenBank/DDBJ databases">
        <authorList>
            <person name="Gutierrez-Valencia J."/>
        </authorList>
    </citation>
    <scope>NUCLEOTIDE SEQUENCE</scope>
</reference>